<dbReference type="InterPro" id="IPR021764">
    <property type="entry name" value="Enterochelin_esterase_N"/>
</dbReference>
<evidence type="ECO:0000256" key="4">
    <source>
        <dbReference type="ARBA" id="ARBA00024201"/>
    </source>
</evidence>
<dbReference type="Gene3D" id="3.40.50.1820">
    <property type="entry name" value="alpha/beta hydrolase"/>
    <property type="match status" value="1"/>
</dbReference>
<keyword evidence="3" id="KW-0378">Hydrolase</keyword>
<comment type="similarity">
    <text evidence="4">Belongs to the Fes family.</text>
</comment>
<gene>
    <name evidence="7" type="ORF">Col01nite_19030</name>
</gene>
<keyword evidence="8" id="KW-1185">Reference proteome</keyword>
<dbReference type="SUPFAM" id="SSF81296">
    <property type="entry name" value="E set domains"/>
    <property type="match status" value="1"/>
</dbReference>
<dbReference type="PANTHER" id="PTHR48098">
    <property type="entry name" value="ENTEROCHELIN ESTERASE-RELATED"/>
    <property type="match status" value="1"/>
</dbReference>
<evidence type="ECO:0000313" key="8">
    <source>
        <dbReference type="Proteomes" id="UP000618382"/>
    </source>
</evidence>
<dbReference type="InterPro" id="IPR029058">
    <property type="entry name" value="AB_hydrolase_fold"/>
</dbReference>
<name>A0ABQ4DAI8_9CELL</name>
<sequence length="432" mass="46108">MLVPPRSGRSSRLDLPAGTGRRPDADTRAARALAPGAIGSDAWWDAVRAAGAPRWFPAGLPHDDGPPDGVPTLVLVHRDADHPHVYADLNGLTDRSELAAGTLHHVPGTDVHVGAFGVPPGYVASYAFVPTDAPLASPAARDTDTARTWWLSVLAAARPDPLHPGAHLVDSRGAARSVVDLPGRGGIQHVDPPDLPDRHERTVALVWDRPDGVAQPVWLHLPPGDDHHLGAVVVLDGRMWAERVPLAPHLDALHVRGDVPPTVAVLVDSVDPDRRAADLAGTDDYLDLLADDLLPRVVAPALADRGRRLVDDPARTAVAGQSYGGLAAFRLVAHRPDRFGASVSQSGSFWWPDLDDPAGRAMAAWLRTAPPRDVRTVVQVGAYEGDLTEANHELVALVRARGEHVDALEVPGGHDWAWWHRHLPAALVQALG</sequence>
<evidence type="ECO:0000313" key="7">
    <source>
        <dbReference type="EMBL" id="GIG32744.1"/>
    </source>
</evidence>
<evidence type="ECO:0000259" key="6">
    <source>
        <dbReference type="Pfam" id="PF11806"/>
    </source>
</evidence>
<dbReference type="Pfam" id="PF11806">
    <property type="entry name" value="Enterochelin_N"/>
    <property type="match status" value="1"/>
</dbReference>
<reference evidence="7 8" key="1">
    <citation type="submission" date="2021-01" db="EMBL/GenBank/DDBJ databases">
        <title>Whole genome shotgun sequence of Cellulomonas oligotrophica NBRC 109435.</title>
        <authorList>
            <person name="Komaki H."/>
            <person name="Tamura T."/>
        </authorList>
    </citation>
    <scope>NUCLEOTIDE SEQUENCE [LARGE SCALE GENOMIC DNA]</scope>
    <source>
        <strain evidence="7 8">NBRC 109435</strain>
    </source>
</reference>
<dbReference type="Pfam" id="PF00756">
    <property type="entry name" value="Esterase"/>
    <property type="match status" value="1"/>
</dbReference>
<evidence type="ECO:0000256" key="2">
    <source>
        <dbReference type="ARBA" id="ARBA00022490"/>
    </source>
</evidence>
<dbReference type="InterPro" id="IPR014756">
    <property type="entry name" value="Ig_E-set"/>
</dbReference>
<dbReference type="Proteomes" id="UP000618382">
    <property type="component" value="Unassembled WGS sequence"/>
</dbReference>
<comment type="subcellular location">
    <subcellularLocation>
        <location evidence="1">Cytoplasm</location>
    </subcellularLocation>
</comment>
<comment type="caution">
    <text evidence="7">The sequence shown here is derived from an EMBL/GenBank/DDBJ whole genome shotgun (WGS) entry which is preliminary data.</text>
</comment>
<keyword evidence="2" id="KW-0963">Cytoplasm</keyword>
<feature type="region of interest" description="Disordered" evidence="5">
    <location>
        <begin position="1"/>
        <end position="27"/>
    </location>
</feature>
<dbReference type="Gene3D" id="2.60.40.10">
    <property type="entry name" value="Immunoglobulins"/>
    <property type="match status" value="1"/>
</dbReference>
<proteinExistence type="inferred from homology"/>
<dbReference type="NCBIfam" id="NF007758">
    <property type="entry name" value="PRK10439.1"/>
    <property type="match status" value="1"/>
</dbReference>
<dbReference type="SUPFAM" id="SSF53474">
    <property type="entry name" value="alpha/beta-Hydrolases"/>
    <property type="match status" value="1"/>
</dbReference>
<evidence type="ECO:0000256" key="1">
    <source>
        <dbReference type="ARBA" id="ARBA00004496"/>
    </source>
</evidence>
<dbReference type="EMBL" id="BONN01000004">
    <property type="protein sequence ID" value="GIG32744.1"/>
    <property type="molecule type" value="Genomic_DNA"/>
</dbReference>
<dbReference type="InterPro" id="IPR013783">
    <property type="entry name" value="Ig-like_fold"/>
</dbReference>
<feature type="domain" description="Enterochelin esterase N-terminal" evidence="6">
    <location>
        <begin position="77"/>
        <end position="183"/>
    </location>
</feature>
<protein>
    <submittedName>
        <fullName evidence="7">Enterochelin esterase</fullName>
    </submittedName>
</protein>
<evidence type="ECO:0000256" key="3">
    <source>
        <dbReference type="ARBA" id="ARBA00022801"/>
    </source>
</evidence>
<evidence type="ECO:0000256" key="5">
    <source>
        <dbReference type="SAM" id="MobiDB-lite"/>
    </source>
</evidence>
<organism evidence="7 8">
    <name type="scientific">Cellulomonas oligotrophica</name>
    <dbReference type="NCBI Taxonomy" id="931536"/>
    <lineage>
        <taxon>Bacteria</taxon>
        <taxon>Bacillati</taxon>
        <taxon>Actinomycetota</taxon>
        <taxon>Actinomycetes</taxon>
        <taxon>Micrococcales</taxon>
        <taxon>Cellulomonadaceae</taxon>
        <taxon>Cellulomonas</taxon>
    </lineage>
</organism>
<dbReference type="PANTHER" id="PTHR48098:SF3">
    <property type="entry name" value="IRON(III) ENTEROBACTIN ESTERASE"/>
    <property type="match status" value="1"/>
</dbReference>
<dbReference type="InterPro" id="IPR000801">
    <property type="entry name" value="Esterase-like"/>
</dbReference>
<dbReference type="InterPro" id="IPR050583">
    <property type="entry name" value="Mycobacterial_A85_antigen"/>
</dbReference>
<accession>A0ABQ4DAI8</accession>